<protein>
    <submittedName>
        <fullName evidence="1">Uncharacterized protein</fullName>
    </submittedName>
</protein>
<reference evidence="1 2" key="1">
    <citation type="submission" date="2016-01" db="EMBL/GenBank/DDBJ databases">
        <title>Draft Genome Sequences of Seven Thermophilic Sporeformers Isolated from Foods.</title>
        <authorList>
            <person name="Berendsen E.M."/>
            <person name="Wells-Bennik M.H."/>
            <person name="Krawcyk A.O."/>
            <person name="De Jong A."/>
            <person name="Holsappel S."/>
            <person name="Eijlander R.T."/>
            <person name="Kuipers O.P."/>
        </authorList>
    </citation>
    <scope>NUCLEOTIDE SEQUENCE [LARGE SCALE GENOMIC DNA]</scope>
    <source>
        <strain evidence="1 2">B4135</strain>
    </source>
</reference>
<evidence type="ECO:0000313" key="2">
    <source>
        <dbReference type="Proteomes" id="UP000075683"/>
    </source>
</evidence>
<dbReference type="AlphaFoldDB" id="A0A150L7N7"/>
<name>A0A150L7N7_9BACI</name>
<proteinExistence type="predicted"/>
<comment type="caution">
    <text evidence="1">The sequence shown here is derived from an EMBL/GenBank/DDBJ whole genome shotgun (WGS) entry which is preliminary data.</text>
</comment>
<gene>
    <name evidence="1" type="ORF">B4135_4038</name>
</gene>
<dbReference type="STRING" id="301148.B4135_4038"/>
<sequence length="39" mass="4311">MACIASRDRNGPLSAMIPPLRFSGGHAKVNEHFLPFMLK</sequence>
<evidence type="ECO:0000313" key="1">
    <source>
        <dbReference type="EMBL" id="KYD08327.1"/>
    </source>
</evidence>
<dbReference type="Proteomes" id="UP000075683">
    <property type="component" value="Unassembled WGS sequence"/>
</dbReference>
<dbReference type="EMBL" id="LQYT01000140">
    <property type="protein sequence ID" value="KYD08327.1"/>
    <property type="molecule type" value="Genomic_DNA"/>
</dbReference>
<accession>A0A150L7N7</accession>
<organism evidence="1 2">
    <name type="scientific">Caldibacillus debilis</name>
    <dbReference type="NCBI Taxonomy" id="301148"/>
    <lineage>
        <taxon>Bacteria</taxon>
        <taxon>Bacillati</taxon>
        <taxon>Bacillota</taxon>
        <taxon>Bacilli</taxon>
        <taxon>Bacillales</taxon>
        <taxon>Bacillaceae</taxon>
        <taxon>Caldibacillus</taxon>
    </lineage>
</organism>